<comment type="caution">
    <text evidence="1">The sequence shown here is derived from an EMBL/GenBank/DDBJ whole genome shotgun (WGS) entry which is preliminary data.</text>
</comment>
<accession>A0ABX3GSD7</accession>
<keyword evidence="2" id="KW-1185">Reference proteome</keyword>
<protein>
    <submittedName>
        <fullName evidence="1">Uncharacterized protein</fullName>
    </submittedName>
</protein>
<dbReference type="RefSeq" id="WP_076218375.1">
    <property type="nucleotide sequence ID" value="NZ_MPTJ01000007.1"/>
</dbReference>
<sequence length="119" mass="13970">MELHDFKGLDFSEVYDSAFTVEKEEDQKRNYQAVLDFIERNKGIEVSYDEARFLMEQGKAVASGKWRMQLDEIAELWIADLTPTLVYDWGQPNFLAIFSTPSFLNTINKDNRQTIEYMI</sequence>
<evidence type="ECO:0000313" key="1">
    <source>
        <dbReference type="EMBL" id="OMD36040.1"/>
    </source>
</evidence>
<proteinExistence type="predicted"/>
<name>A0ABX3GSD7_9BACL</name>
<organism evidence="1 2">
    <name type="scientific">Paenibacillus odorifer</name>
    <dbReference type="NCBI Taxonomy" id="189426"/>
    <lineage>
        <taxon>Bacteria</taxon>
        <taxon>Bacillati</taxon>
        <taxon>Bacillota</taxon>
        <taxon>Bacilli</taxon>
        <taxon>Bacillales</taxon>
        <taxon>Paenibacillaceae</taxon>
        <taxon>Paenibacillus</taxon>
    </lineage>
</organism>
<evidence type="ECO:0000313" key="2">
    <source>
        <dbReference type="Proteomes" id="UP000187158"/>
    </source>
</evidence>
<reference evidence="1 2" key="1">
    <citation type="submission" date="2016-11" db="EMBL/GenBank/DDBJ databases">
        <title>Paenibacillus species isolates.</title>
        <authorList>
            <person name="Beno S.M."/>
        </authorList>
    </citation>
    <scope>NUCLEOTIDE SEQUENCE [LARGE SCALE GENOMIC DNA]</scope>
    <source>
        <strain evidence="1 2">FSL H7-0433</strain>
    </source>
</reference>
<gene>
    <name evidence="1" type="ORF">BSO21_07965</name>
</gene>
<dbReference type="Proteomes" id="UP000187158">
    <property type="component" value="Unassembled WGS sequence"/>
</dbReference>
<dbReference type="EMBL" id="MPVP01000031">
    <property type="protein sequence ID" value="OMD36040.1"/>
    <property type="molecule type" value="Genomic_DNA"/>
</dbReference>